<dbReference type="Pfam" id="PF05651">
    <property type="entry name" value="Diacid_rec"/>
    <property type="match status" value="1"/>
</dbReference>
<reference evidence="4 6" key="2">
    <citation type="submission" date="2020-02" db="EMBL/GenBank/DDBJ databases">
        <authorList>
            <person name="Feng H."/>
        </authorList>
    </citation>
    <scope>NUCLEOTIDE SEQUENCE [LARGE SCALE GENOMIC DNA]</scope>
    <source>
        <strain evidence="4 6">Gsoil 114</strain>
    </source>
</reference>
<organism evidence="3 5">
    <name type="scientific">Heyndrickxia ginsengihumi</name>
    <dbReference type="NCBI Taxonomy" id="363870"/>
    <lineage>
        <taxon>Bacteria</taxon>
        <taxon>Bacillati</taxon>
        <taxon>Bacillota</taxon>
        <taxon>Bacilli</taxon>
        <taxon>Bacillales</taxon>
        <taxon>Bacillaceae</taxon>
        <taxon>Heyndrickxia</taxon>
    </lineage>
</organism>
<dbReference type="EMBL" id="JRUN01000038">
    <property type="protein sequence ID" value="KHD84888.1"/>
    <property type="molecule type" value="Genomic_DNA"/>
</dbReference>
<comment type="caution">
    <text evidence="3">The sequence shown here is derived from an EMBL/GenBank/DDBJ whole genome shotgun (WGS) entry which is preliminary data.</text>
</comment>
<dbReference type="PANTHER" id="PTHR33744">
    <property type="entry name" value="CARBOHYDRATE DIACID REGULATOR"/>
    <property type="match status" value="1"/>
</dbReference>
<dbReference type="Pfam" id="PF13556">
    <property type="entry name" value="HTH_30"/>
    <property type="match status" value="1"/>
</dbReference>
<feature type="domain" description="Putative sugar diacid recognition" evidence="1">
    <location>
        <begin position="2"/>
        <end position="135"/>
    </location>
</feature>
<dbReference type="EMBL" id="JAAIWK010000011">
    <property type="protein sequence ID" value="NEY19946.1"/>
    <property type="molecule type" value="Genomic_DNA"/>
</dbReference>
<dbReference type="InterPro" id="IPR008599">
    <property type="entry name" value="Diacid_rec"/>
</dbReference>
<name>A0A0A6VBM5_9BACI</name>
<evidence type="ECO:0000313" key="3">
    <source>
        <dbReference type="EMBL" id="KHD84888.1"/>
    </source>
</evidence>
<reference evidence="4 6" key="3">
    <citation type="submission" date="2020-03" db="EMBL/GenBank/DDBJ databases">
        <title>Bacillus aquiflavi sp. nov., isolated from yellow water of strong flavor Chinese baijiu in Yibin region of China.</title>
        <authorList>
            <person name="Xie J."/>
        </authorList>
    </citation>
    <scope>NUCLEOTIDE SEQUENCE [LARGE SCALE GENOMIC DNA]</scope>
    <source>
        <strain evidence="4 6">Gsoil 114</strain>
    </source>
</reference>
<dbReference type="AlphaFoldDB" id="A0A0A6VBM5"/>
<protein>
    <submittedName>
        <fullName evidence="4">Transcriptional regulator</fullName>
    </submittedName>
</protein>
<feature type="domain" description="PucR C-terminal helix-turn-helix" evidence="2">
    <location>
        <begin position="301"/>
        <end position="355"/>
    </location>
</feature>
<dbReference type="RefSeq" id="WP_025730840.1">
    <property type="nucleotide sequence ID" value="NZ_JAAIWK010000011.1"/>
</dbReference>
<gene>
    <name evidence="4" type="ORF">G4D61_08190</name>
    <name evidence="3" type="ORF">NG54_12475</name>
</gene>
<evidence type="ECO:0000313" key="4">
    <source>
        <dbReference type="EMBL" id="NEY19946.1"/>
    </source>
</evidence>
<dbReference type="PANTHER" id="PTHR33744:SF15">
    <property type="entry name" value="CARBOHYDRATE DIACID REGULATOR"/>
    <property type="match status" value="1"/>
</dbReference>
<dbReference type="OrthoDB" id="9792148at2"/>
<evidence type="ECO:0000313" key="5">
    <source>
        <dbReference type="Proteomes" id="UP000030588"/>
    </source>
</evidence>
<dbReference type="InterPro" id="IPR025736">
    <property type="entry name" value="PucR_C-HTH_dom"/>
</dbReference>
<evidence type="ECO:0000259" key="1">
    <source>
        <dbReference type="Pfam" id="PF05651"/>
    </source>
</evidence>
<evidence type="ECO:0000259" key="2">
    <source>
        <dbReference type="Pfam" id="PF13556"/>
    </source>
</evidence>
<accession>A0A0A6VBM5</accession>
<dbReference type="Gene3D" id="1.10.10.2840">
    <property type="entry name" value="PucR C-terminal helix-turn-helix domain"/>
    <property type="match status" value="1"/>
</dbReference>
<dbReference type="InterPro" id="IPR051448">
    <property type="entry name" value="CdaR-like_regulators"/>
</dbReference>
<keyword evidence="6" id="KW-1185">Reference proteome</keyword>
<dbReference type="Proteomes" id="UP000030588">
    <property type="component" value="Unassembled WGS sequence"/>
</dbReference>
<reference evidence="3 5" key="1">
    <citation type="submission" date="2014-10" db="EMBL/GenBank/DDBJ databases">
        <title>Draft genome of phytase producing Bacillus ginsengihumi strain M2.11.</title>
        <authorList>
            <person name="Toymentseva A."/>
            <person name="Boulygina E.A."/>
            <person name="Kazakov S.V."/>
            <person name="Kayumov I."/>
            <person name="Suleimanova A.D."/>
            <person name="Mardanova A.M."/>
            <person name="Maria S.N."/>
            <person name="Sergey M.Y."/>
            <person name="Sharipova M.R."/>
        </authorList>
    </citation>
    <scope>NUCLEOTIDE SEQUENCE [LARGE SCALE GENOMIC DNA]</scope>
    <source>
        <strain evidence="3 5">M2.11</strain>
    </source>
</reference>
<evidence type="ECO:0000313" key="6">
    <source>
        <dbReference type="Proteomes" id="UP000476934"/>
    </source>
</evidence>
<proteinExistence type="predicted"/>
<sequence length="364" mass="41651">MLTNEIAANIVLETSLRLNRNINIMNEHGVIIASGDASRIGHIHEGALKVLKTGEILSISVENAEVLKGSQPGINLPIVFQERIVGVIGITGSPAEIQDFGGLVKMTTELMIKQNFIITQMEWKQRTKEMIIEELLKTEPSYNHIKLGLTLLKKQLDPPYVSCIIQIIEQPIPNNTLIKNLEFILGEQPAIISFINIKRIFIALSECDPFEIENVFNRIAKELKRLKVTFRLSFSTLFNTLNKFSESYFDCELALNITDHKVEIIPYSKLEAKALIYKTEHVEAEKFAKRIINKTLEKYSETLETFFDHNLNIQRTADALFIHRNTLIYRLNKIQEETGYDPKLFRDALTLQIAIWAAKRVKND</sequence>
<dbReference type="Proteomes" id="UP000476934">
    <property type="component" value="Unassembled WGS sequence"/>
</dbReference>
<dbReference type="InterPro" id="IPR042070">
    <property type="entry name" value="PucR_C-HTH_sf"/>
</dbReference>
<dbReference type="STRING" id="363870.NG54_12475"/>